<evidence type="ECO:0000313" key="3">
    <source>
        <dbReference type="EMBL" id="BCB75998.1"/>
    </source>
</evidence>
<gene>
    <name evidence="3" type="ORF">Pflav_024080</name>
</gene>
<dbReference type="RefSeq" id="WP_173036085.1">
    <property type="nucleotide sequence ID" value="NZ_AP022870.1"/>
</dbReference>
<dbReference type="AlphaFoldDB" id="A0A6F8XQG2"/>
<protein>
    <recommendedName>
        <fullName evidence="2">Activator of Hsp90 ATPase homologue 1/2-like C-terminal domain-containing protein</fullName>
    </recommendedName>
</protein>
<dbReference type="CDD" id="cd08899">
    <property type="entry name" value="SRPBCC_CalC_Aha1-like_6"/>
    <property type="match status" value="1"/>
</dbReference>
<dbReference type="KEGG" id="pfla:Pflav_024080"/>
<dbReference type="EMBL" id="AP022870">
    <property type="protein sequence ID" value="BCB75998.1"/>
    <property type="molecule type" value="Genomic_DNA"/>
</dbReference>
<dbReference type="Gene3D" id="3.30.530.20">
    <property type="match status" value="1"/>
</dbReference>
<keyword evidence="4" id="KW-1185">Reference proteome</keyword>
<dbReference type="Pfam" id="PF08327">
    <property type="entry name" value="AHSA1"/>
    <property type="match status" value="1"/>
</dbReference>
<evidence type="ECO:0000313" key="4">
    <source>
        <dbReference type="Proteomes" id="UP000502508"/>
    </source>
</evidence>
<proteinExistence type="inferred from homology"/>
<dbReference type="Proteomes" id="UP000502508">
    <property type="component" value="Chromosome"/>
</dbReference>
<sequence length="165" mass="18451">MSPVPTGRLFRTDTGVDLVLTRMFRAPAEDVWASLTEPERTARWFGPWEGQAAPGRSVKVQLAFEDGAPWMDIRIESCEPPRLLDLSSVDESGTWRTELRLSDVDGGTELRFVHHLESTEGVGDVGPGWEYYLDLLVGSREGAAPVRFEDYYPAQKPYYEGLAAT</sequence>
<dbReference type="SUPFAM" id="SSF55961">
    <property type="entry name" value="Bet v1-like"/>
    <property type="match status" value="1"/>
</dbReference>
<reference evidence="3 4" key="2">
    <citation type="submission" date="2020-03" db="EMBL/GenBank/DDBJ databases">
        <authorList>
            <person name="Ichikawa N."/>
            <person name="Kimura A."/>
            <person name="Kitahashi Y."/>
            <person name="Uohara A."/>
        </authorList>
    </citation>
    <scope>NUCLEOTIDE SEQUENCE [LARGE SCALE GENOMIC DNA]</scope>
    <source>
        <strain evidence="3 4">NBRC 107702</strain>
    </source>
</reference>
<comment type="similarity">
    <text evidence="1">Belongs to the AHA1 family.</text>
</comment>
<evidence type="ECO:0000256" key="1">
    <source>
        <dbReference type="ARBA" id="ARBA00006817"/>
    </source>
</evidence>
<name>A0A6F8XQG2_9ACTN</name>
<accession>A0A6F8XQG2</accession>
<organism evidence="3 4">
    <name type="scientific">Phytohabitans flavus</name>
    <dbReference type="NCBI Taxonomy" id="1076124"/>
    <lineage>
        <taxon>Bacteria</taxon>
        <taxon>Bacillati</taxon>
        <taxon>Actinomycetota</taxon>
        <taxon>Actinomycetes</taxon>
        <taxon>Micromonosporales</taxon>
        <taxon>Micromonosporaceae</taxon>
    </lineage>
</organism>
<dbReference type="InterPro" id="IPR023393">
    <property type="entry name" value="START-like_dom_sf"/>
</dbReference>
<dbReference type="InterPro" id="IPR013538">
    <property type="entry name" value="ASHA1/2-like_C"/>
</dbReference>
<reference evidence="3 4" key="1">
    <citation type="submission" date="2020-03" db="EMBL/GenBank/DDBJ databases">
        <title>Whole genome shotgun sequence of Phytohabitans flavus NBRC 107702.</title>
        <authorList>
            <person name="Komaki H."/>
            <person name="Tamura T."/>
        </authorList>
    </citation>
    <scope>NUCLEOTIDE SEQUENCE [LARGE SCALE GENOMIC DNA]</scope>
    <source>
        <strain evidence="3 4">NBRC 107702</strain>
    </source>
</reference>
<feature type="domain" description="Activator of Hsp90 ATPase homologue 1/2-like C-terminal" evidence="2">
    <location>
        <begin position="25"/>
        <end position="136"/>
    </location>
</feature>
<evidence type="ECO:0000259" key="2">
    <source>
        <dbReference type="Pfam" id="PF08327"/>
    </source>
</evidence>